<reference evidence="4 5" key="1">
    <citation type="submission" date="2019-12" db="EMBL/GenBank/DDBJ databases">
        <title>Paraburkholderia acidiphila 7Q-K02 sp. nov and Paraburkholderia acidisoli DHF22 sp. nov., two strains isolated from forest soil.</title>
        <authorList>
            <person name="Gao Z."/>
            <person name="Qiu L."/>
        </authorList>
    </citation>
    <scope>NUCLEOTIDE SEQUENCE [LARGE SCALE GENOMIC DNA]</scope>
    <source>
        <strain evidence="4 5">DHF22</strain>
        <plasmid evidence="4 5">p1</plasmid>
    </source>
</reference>
<sequence length="177" mass="19153">MSELVEGTETFPRLPTMEASRSGELRTLNTGAKALHRSYRLRERTVSVTDAVPRMLVVDDSPGSREAMSALLRLDGFEVRAVTSGIEAVELLRGWTPHVFVLDIELNEHDGFAVASVLRGMPTTADAGIIATTGHSLDELLVMGSLEHFDAVFVKGEDGGQLTDLIRSFLSTEPGGE</sequence>
<dbReference type="InterPro" id="IPR050595">
    <property type="entry name" value="Bact_response_regulator"/>
</dbReference>
<feature type="domain" description="Response regulatory" evidence="3">
    <location>
        <begin position="54"/>
        <end position="170"/>
    </location>
</feature>
<dbReference type="PROSITE" id="PS50110">
    <property type="entry name" value="RESPONSE_REGULATORY"/>
    <property type="match status" value="1"/>
</dbReference>
<evidence type="ECO:0000256" key="2">
    <source>
        <dbReference type="PROSITE-ProRule" id="PRU00169"/>
    </source>
</evidence>
<keyword evidence="5" id="KW-1185">Reference proteome</keyword>
<name>A0A7Z2GSQ2_9BURK</name>
<dbReference type="SMART" id="SM00448">
    <property type="entry name" value="REC"/>
    <property type="match status" value="1"/>
</dbReference>
<dbReference type="PANTHER" id="PTHR44591:SF3">
    <property type="entry name" value="RESPONSE REGULATORY DOMAIN-CONTAINING PROTEIN"/>
    <property type="match status" value="1"/>
</dbReference>
<organism evidence="4 5">
    <name type="scientific">Paraburkholderia acidisoli</name>
    <dbReference type="NCBI Taxonomy" id="2571748"/>
    <lineage>
        <taxon>Bacteria</taxon>
        <taxon>Pseudomonadati</taxon>
        <taxon>Pseudomonadota</taxon>
        <taxon>Betaproteobacteria</taxon>
        <taxon>Burkholderiales</taxon>
        <taxon>Burkholderiaceae</taxon>
        <taxon>Paraburkholderia</taxon>
    </lineage>
</organism>
<keyword evidence="4" id="KW-0614">Plasmid</keyword>
<gene>
    <name evidence="4" type="ORF">FAZ98_35030</name>
</gene>
<evidence type="ECO:0000259" key="3">
    <source>
        <dbReference type="PROSITE" id="PS50110"/>
    </source>
</evidence>
<protein>
    <submittedName>
        <fullName evidence="4">Response regulator</fullName>
    </submittedName>
</protein>
<dbReference type="Pfam" id="PF00072">
    <property type="entry name" value="Response_reg"/>
    <property type="match status" value="1"/>
</dbReference>
<dbReference type="PANTHER" id="PTHR44591">
    <property type="entry name" value="STRESS RESPONSE REGULATOR PROTEIN 1"/>
    <property type="match status" value="1"/>
</dbReference>
<accession>A0A7Z2GSQ2</accession>
<evidence type="ECO:0000313" key="4">
    <source>
        <dbReference type="EMBL" id="QGZ67045.1"/>
    </source>
</evidence>
<dbReference type="Gene3D" id="3.40.50.2300">
    <property type="match status" value="1"/>
</dbReference>
<dbReference type="EMBL" id="CP046917">
    <property type="protein sequence ID" value="QGZ67045.1"/>
    <property type="molecule type" value="Genomic_DNA"/>
</dbReference>
<feature type="modified residue" description="4-aspartylphosphate" evidence="2">
    <location>
        <position position="103"/>
    </location>
</feature>
<dbReference type="RefSeq" id="WP_158958974.1">
    <property type="nucleotide sequence ID" value="NZ_CP046917.1"/>
</dbReference>
<dbReference type="InterPro" id="IPR001789">
    <property type="entry name" value="Sig_transdc_resp-reg_receiver"/>
</dbReference>
<dbReference type="InterPro" id="IPR011006">
    <property type="entry name" value="CheY-like_superfamily"/>
</dbReference>
<dbReference type="AlphaFoldDB" id="A0A7Z2GSQ2"/>
<geneLocation type="plasmid" evidence="4 5">
    <name>p1</name>
</geneLocation>
<keyword evidence="1 2" id="KW-0597">Phosphoprotein</keyword>
<dbReference type="GO" id="GO:0000160">
    <property type="term" value="P:phosphorelay signal transduction system"/>
    <property type="evidence" value="ECO:0007669"/>
    <property type="project" value="InterPro"/>
</dbReference>
<dbReference type="SUPFAM" id="SSF52172">
    <property type="entry name" value="CheY-like"/>
    <property type="match status" value="1"/>
</dbReference>
<dbReference type="KEGG" id="pacs:FAZ98_35030"/>
<dbReference type="Proteomes" id="UP000433577">
    <property type="component" value="Plasmid p1"/>
</dbReference>
<evidence type="ECO:0000313" key="5">
    <source>
        <dbReference type="Proteomes" id="UP000433577"/>
    </source>
</evidence>
<proteinExistence type="predicted"/>
<evidence type="ECO:0000256" key="1">
    <source>
        <dbReference type="ARBA" id="ARBA00022553"/>
    </source>
</evidence>
<dbReference type="OrthoDB" id="9131147at2"/>